<dbReference type="EMBL" id="DF820461">
    <property type="protein sequence ID" value="GAK54561.1"/>
    <property type="molecule type" value="Genomic_DNA"/>
</dbReference>
<keyword evidence="3" id="KW-1185">Reference proteome</keyword>
<evidence type="ECO:0000256" key="1">
    <source>
        <dbReference type="SAM" id="MobiDB-lite"/>
    </source>
</evidence>
<protein>
    <submittedName>
        <fullName evidence="2">Conserved hypothetical cytosolic protein</fullName>
    </submittedName>
</protein>
<evidence type="ECO:0000313" key="3">
    <source>
        <dbReference type="Proteomes" id="UP000030700"/>
    </source>
</evidence>
<gene>
    <name evidence="2" type="ORF">U14_05848</name>
</gene>
<name>A0A081BT30_9BACT</name>
<dbReference type="Pfam" id="PF08899">
    <property type="entry name" value="DUF1844"/>
    <property type="match status" value="1"/>
</dbReference>
<feature type="compositionally biased region" description="Basic and acidic residues" evidence="1">
    <location>
        <begin position="1"/>
        <end position="22"/>
    </location>
</feature>
<dbReference type="HOGENOM" id="CLU_136189_0_1_0"/>
<dbReference type="Proteomes" id="UP000030700">
    <property type="component" value="Unassembled WGS sequence"/>
</dbReference>
<reference evidence="2" key="1">
    <citation type="journal article" date="2015" name="PeerJ">
        <title>First genomic representation of candidate bacterial phylum KSB3 points to enhanced environmental sensing as a trigger of wastewater bulking.</title>
        <authorList>
            <person name="Sekiguchi Y."/>
            <person name="Ohashi A."/>
            <person name="Parks D.H."/>
            <person name="Yamauchi T."/>
            <person name="Tyson G.W."/>
            <person name="Hugenholtz P."/>
        </authorList>
    </citation>
    <scope>NUCLEOTIDE SEQUENCE [LARGE SCALE GENOMIC DNA]</scope>
</reference>
<proteinExistence type="predicted"/>
<accession>A0A081BT30</accession>
<dbReference type="InterPro" id="IPR014995">
    <property type="entry name" value="DUF1844"/>
</dbReference>
<evidence type="ECO:0000313" key="2">
    <source>
        <dbReference type="EMBL" id="GAK54561.1"/>
    </source>
</evidence>
<dbReference type="STRING" id="1499966.U14_05848"/>
<dbReference type="AlphaFoldDB" id="A0A081BT30"/>
<sequence>MDQDKDQSFRVTDKRSSARQDTDTMPPSPPETETHKSFTQAAEPSMENEAMPFPEASFMTLIFSLYTHAQITLGVIPDPMTQQMYKDLEQAKYNIDLLDVLKDKTRGNLTTEEEQTLEQMLYEVRMAYLTANK</sequence>
<feature type="region of interest" description="Disordered" evidence="1">
    <location>
        <begin position="1"/>
        <end position="49"/>
    </location>
</feature>
<organism evidence="2">
    <name type="scientific">Candidatus Moduliflexus flocculans</name>
    <dbReference type="NCBI Taxonomy" id="1499966"/>
    <lineage>
        <taxon>Bacteria</taxon>
        <taxon>Candidatus Moduliflexota</taxon>
        <taxon>Candidatus Moduliflexia</taxon>
        <taxon>Candidatus Moduliflexales</taxon>
        <taxon>Candidatus Moduliflexaceae</taxon>
    </lineage>
</organism>